<keyword evidence="3" id="KW-0597">Phosphoprotein</keyword>
<keyword evidence="9" id="KW-0175">Coiled coil</keyword>
<dbReference type="EMBL" id="JBHSXS010000027">
    <property type="protein sequence ID" value="MFC6884465.1"/>
    <property type="molecule type" value="Genomic_DNA"/>
</dbReference>
<evidence type="ECO:0000256" key="2">
    <source>
        <dbReference type="ARBA" id="ARBA00012438"/>
    </source>
</evidence>
<dbReference type="PANTHER" id="PTHR24421">
    <property type="entry name" value="NITRATE/NITRITE SENSOR PROTEIN NARX-RELATED"/>
    <property type="match status" value="1"/>
</dbReference>
<evidence type="ECO:0000256" key="1">
    <source>
        <dbReference type="ARBA" id="ARBA00000085"/>
    </source>
</evidence>
<dbReference type="GO" id="GO:0016301">
    <property type="term" value="F:kinase activity"/>
    <property type="evidence" value="ECO:0007669"/>
    <property type="project" value="UniProtKB-KW"/>
</dbReference>
<keyword evidence="4" id="KW-0808">Transferase</keyword>
<feature type="coiled-coil region" evidence="9">
    <location>
        <begin position="164"/>
        <end position="196"/>
    </location>
</feature>
<keyword evidence="11" id="KW-1133">Transmembrane helix</keyword>
<name>A0ABW2CVZ1_9ACTN</name>
<keyword evidence="16" id="KW-1185">Reference proteome</keyword>
<evidence type="ECO:0000256" key="10">
    <source>
        <dbReference type="SAM" id="MobiDB-lite"/>
    </source>
</evidence>
<accession>A0ABW2CVZ1</accession>
<feature type="transmembrane region" description="Helical" evidence="11">
    <location>
        <begin position="21"/>
        <end position="40"/>
    </location>
</feature>
<keyword evidence="11" id="KW-0472">Membrane</keyword>
<feature type="domain" description="DUF7134" evidence="14">
    <location>
        <begin position="21"/>
        <end position="168"/>
    </location>
</feature>
<evidence type="ECO:0000256" key="11">
    <source>
        <dbReference type="SAM" id="Phobius"/>
    </source>
</evidence>
<dbReference type="Proteomes" id="UP001596380">
    <property type="component" value="Unassembled WGS sequence"/>
</dbReference>
<feature type="compositionally biased region" description="Basic and acidic residues" evidence="10">
    <location>
        <begin position="350"/>
        <end position="361"/>
    </location>
</feature>
<keyword evidence="11" id="KW-0812">Transmembrane</keyword>
<dbReference type="EC" id="2.7.13.3" evidence="2"/>
<evidence type="ECO:0000256" key="6">
    <source>
        <dbReference type="ARBA" id="ARBA00022777"/>
    </source>
</evidence>
<dbReference type="Pfam" id="PF02518">
    <property type="entry name" value="HATPase_c"/>
    <property type="match status" value="1"/>
</dbReference>
<dbReference type="InterPro" id="IPR055558">
    <property type="entry name" value="DUF7134"/>
</dbReference>
<protein>
    <recommendedName>
        <fullName evidence="2">histidine kinase</fullName>
        <ecNumber evidence="2">2.7.13.3</ecNumber>
    </recommendedName>
</protein>
<feature type="transmembrane region" description="Helical" evidence="11">
    <location>
        <begin position="70"/>
        <end position="88"/>
    </location>
</feature>
<evidence type="ECO:0000259" key="14">
    <source>
        <dbReference type="Pfam" id="PF23539"/>
    </source>
</evidence>
<dbReference type="Gene3D" id="3.30.565.10">
    <property type="entry name" value="Histidine kinase-like ATPase, C-terminal domain"/>
    <property type="match status" value="1"/>
</dbReference>
<comment type="catalytic activity">
    <reaction evidence="1">
        <text>ATP + protein L-histidine = ADP + protein N-phospho-L-histidine.</text>
        <dbReference type="EC" id="2.7.13.3"/>
    </reaction>
</comment>
<feature type="region of interest" description="Disordered" evidence="10">
    <location>
        <begin position="302"/>
        <end position="377"/>
    </location>
</feature>
<evidence type="ECO:0000256" key="4">
    <source>
        <dbReference type="ARBA" id="ARBA00022679"/>
    </source>
</evidence>
<evidence type="ECO:0000256" key="5">
    <source>
        <dbReference type="ARBA" id="ARBA00022741"/>
    </source>
</evidence>
<dbReference type="PANTHER" id="PTHR24421:SF10">
    <property type="entry name" value="NITRATE_NITRITE SENSOR PROTEIN NARQ"/>
    <property type="match status" value="1"/>
</dbReference>
<feature type="domain" description="Signal transduction histidine kinase subgroup 3 dimerisation and phosphoacceptor" evidence="13">
    <location>
        <begin position="196"/>
        <end position="261"/>
    </location>
</feature>
<proteinExistence type="predicted"/>
<feature type="transmembrane region" description="Helical" evidence="11">
    <location>
        <begin position="46"/>
        <end position="63"/>
    </location>
</feature>
<sequence>MSVTRTRWRPGGRWAAGRGGDVALAAGAALVTLVMSALAAKPHDTPLWPGGAALILVATLPLAVRRRHPVVVLAISGVVSPLYYPMGFPDGPVAFVFLVALFTAAVECRMIVSLLAVIGVDAAFVVVRVVRGGTTDDPAAIDDSGTVASLSAFLLITVAAGQYVRSRRDRVEAAERRAAQAERGREEEARRRATEERLRIARELHDVLAHQISLINVQAGAALHRRDDPAQAYASLEAIKHASKETLRELRGVLGVLRQVDEDDGGAAPPVSPAPSLSRLDELLEQTSAAGLTVLRAGDLAAHTPAPSPAPAPAPASAGVASAGAADPEADERPEAMPVPPPAAAAVHETTAHETTRETTRHGTTARGTSAYGTDRGAGHAGVPVPLPAPVDLAGYRIVQEALTNVVRHAGAVTATVDIRRTADAVIVQIDDDGAGPADPGALERGNGLRGMRERAAAVGGEMTAGAGPSGGFRVWARLPLEGPAGRTEEIA</sequence>
<evidence type="ECO:0000256" key="9">
    <source>
        <dbReference type="SAM" id="Coils"/>
    </source>
</evidence>
<dbReference type="InterPro" id="IPR050482">
    <property type="entry name" value="Sensor_HK_TwoCompSys"/>
</dbReference>
<evidence type="ECO:0000259" key="13">
    <source>
        <dbReference type="Pfam" id="PF07730"/>
    </source>
</evidence>
<feature type="domain" description="Histidine kinase/HSP90-like ATPase" evidence="12">
    <location>
        <begin position="396"/>
        <end position="482"/>
    </location>
</feature>
<dbReference type="SUPFAM" id="SSF55874">
    <property type="entry name" value="ATPase domain of HSP90 chaperone/DNA topoisomerase II/histidine kinase"/>
    <property type="match status" value="1"/>
</dbReference>
<dbReference type="Pfam" id="PF23539">
    <property type="entry name" value="DUF7134"/>
    <property type="match status" value="1"/>
</dbReference>
<keyword evidence="8" id="KW-0902">Two-component regulatory system</keyword>
<comment type="caution">
    <text evidence="15">The sequence shown here is derived from an EMBL/GenBank/DDBJ whole genome shotgun (WGS) entry which is preliminary data.</text>
</comment>
<evidence type="ECO:0000256" key="3">
    <source>
        <dbReference type="ARBA" id="ARBA00022553"/>
    </source>
</evidence>
<dbReference type="Gene3D" id="1.20.5.1930">
    <property type="match status" value="1"/>
</dbReference>
<dbReference type="InterPro" id="IPR011712">
    <property type="entry name" value="Sig_transdc_His_kin_sub3_dim/P"/>
</dbReference>
<dbReference type="InterPro" id="IPR003594">
    <property type="entry name" value="HATPase_dom"/>
</dbReference>
<organism evidence="15 16">
    <name type="scientific">Actinomadura yumaensis</name>
    <dbReference type="NCBI Taxonomy" id="111807"/>
    <lineage>
        <taxon>Bacteria</taxon>
        <taxon>Bacillati</taxon>
        <taxon>Actinomycetota</taxon>
        <taxon>Actinomycetes</taxon>
        <taxon>Streptosporangiales</taxon>
        <taxon>Thermomonosporaceae</taxon>
        <taxon>Actinomadura</taxon>
    </lineage>
</organism>
<dbReference type="RefSeq" id="WP_309240223.1">
    <property type="nucleotide sequence ID" value="NZ_JBHSXS010000027.1"/>
</dbReference>
<keyword evidence="7" id="KW-0067">ATP-binding</keyword>
<keyword evidence="6 15" id="KW-0418">Kinase</keyword>
<dbReference type="Pfam" id="PF07730">
    <property type="entry name" value="HisKA_3"/>
    <property type="match status" value="1"/>
</dbReference>
<evidence type="ECO:0000259" key="12">
    <source>
        <dbReference type="Pfam" id="PF02518"/>
    </source>
</evidence>
<feature type="compositionally biased region" description="Low complexity" evidence="10">
    <location>
        <begin position="315"/>
        <end position="327"/>
    </location>
</feature>
<dbReference type="CDD" id="cd16917">
    <property type="entry name" value="HATPase_UhpB-NarQ-NarX-like"/>
    <property type="match status" value="1"/>
</dbReference>
<keyword evidence="5" id="KW-0547">Nucleotide-binding</keyword>
<evidence type="ECO:0000256" key="8">
    <source>
        <dbReference type="ARBA" id="ARBA00023012"/>
    </source>
</evidence>
<dbReference type="InterPro" id="IPR036890">
    <property type="entry name" value="HATPase_C_sf"/>
</dbReference>
<reference evidence="16" key="1">
    <citation type="journal article" date="2019" name="Int. J. Syst. Evol. Microbiol.">
        <title>The Global Catalogue of Microorganisms (GCM) 10K type strain sequencing project: providing services to taxonomists for standard genome sequencing and annotation.</title>
        <authorList>
            <consortium name="The Broad Institute Genomics Platform"/>
            <consortium name="The Broad Institute Genome Sequencing Center for Infectious Disease"/>
            <person name="Wu L."/>
            <person name="Ma J."/>
        </authorList>
    </citation>
    <scope>NUCLEOTIDE SEQUENCE [LARGE SCALE GENOMIC DNA]</scope>
    <source>
        <strain evidence="16">JCM 3369</strain>
    </source>
</reference>
<feature type="transmembrane region" description="Helical" evidence="11">
    <location>
        <begin position="94"/>
        <end position="127"/>
    </location>
</feature>
<gene>
    <name evidence="15" type="ORF">ACFQKB_32225</name>
</gene>
<evidence type="ECO:0000313" key="15">
    <source>
        <dbReference type="EMBL" id="MFC6884465.1"/>
    </source>
</evidence>
<evidence type="ECO:0000256" key="7">
    <source>
        <dbReference type="ARBA" id="ARBA00022840"/>
    </source>
</evidence>
<feature type="transmembrane region" description="Helical" evidence="11">
    <location>
        <begin position="147"/>
        <end position="164"/>
    </location>
</feature>
<evidence type="ECO:0000313" key="16">
    <source>
        <dbReference type="Proteomes" id="UP001596380"/>
    </source>
</evidence>